<feature type="transmembrane region" description="Helical" evidence="7">
    <location>
        <begin position="154"/>
        <end position="173"/>
    </location>
</feature>
<dbReference type="PANTHER" id="PTHR21624:SF1">
    <property type="entry name" value="ALKYLGLYCEROL MONOOXYGENASE"/>
    <property type="match status" value="1"/>
</dbReference>
<dbReference type="GO" id="GO:0050479">
    <property type="term" value="F:glyceryl-ether monooxygenase activity"/>
    <property type="evidence" value="ECO:0007669"/>
    <property type="project" value="TreeGrafter"/>
</dbReference>
<accession>A0A3E0H1N4</accession>
<feature type="transmembrane region" description="Helical" evidence="7">
    <location>
        <begin position="104"/>
        <end position="121"/>
    </location>
</feature>
<evidence type="ECO:0000256" key="2">
    <source>
        <dbReference type="ARBA" id="ARBA00022692"/>
    </source>
</evidence>
<dbReference type="OrthoDB" id="9770329at2"/>
<dbReference type="GO" id="GO:0006643">
    <property type="term" value="P:membrane lipid metabolic process"/>
    <property type="evidence" value="ECO:0007669"/>
    <property type="project" value="TreeGrafter"/>
</dbReference>
<dbReference type="GO" id="GO:0005506">
    <property type="term" value="F:iron ion binding"/>
    <property type="evidence" value="ECO:0007669"/>
    <property type="project" value="InterPro"/>
</dbReference>
<dbReference type="AlphaFoldDB" id="A0A3E0H1N4"/>
<evidence type="ECO:0000313" key="10">
    <source>
        <dbReference type="Proteomes" id="UP000256774"/>
    </source>
</evidence>
<evidence type="ECO:0000313" key="9">
    <source>
        <dbReference type="EMBL" id="REH36766.1"/>
    </source>
</evidence>
<dbReference type="RefSeq" id="WP_116208722.1">
    <property type="nucleotide sequence ID" value="NZ_QUNR01000004.1"/>
</dbReference>
<keyword evidence="2 7" id="KW-0812">Transmembrane</keyword>
<proteinExistence type="predicted"/>
<keyword evidence="10" id="KW-1185">Reference proteome</keyword>
<evidence type="ECO:0000256" key="6">
    <source>
        <dbReference type="ARBA" id="ARBA00023136"/>
    </source>
</evidence>
<evidence type="ECO:0000256" key="4">
    <source>
        <dbReference type="ARBA" id="ARBA00023002"/>
    </source>
</evidence>
<evidence type="ECO:0000256" key="5">
    <source>
        <dbReference type="ARBA" id="ARBA00023098"/>
    </source>
</evidence>
<feature type="domain" description="Fatty acid hydroxylase" evidence="8">
    <location>
        <begin position="110"/>
        <end position="242"/>
    </location>
</feature>
<comment type="subcellular location">
    <subcellularLocation>
        <location evidence="1">Endomembrane system</location>
        <topology evidence="1">Multi-pass membrane protein</topology>
    </subcellularLocation>
</comment>
<reference evidence="9 10" key="1">
    <citation type="submission" date="2018-08" db="EMBL/GenBank/DDBJ databases">
        <title>Genomic Encyclopedia of Type Strains, Phase IV (KMG-IV): sequencing the most valuable type-strain genomes for metagenomic binning, comparative biology and taxonomic classification.</title>
        <authorList>
            <person name="Goeker M."/>
        </authorList>
    </citation>
    <scope>NUCLEOTIDE SEQUENCE [LARGE SCALE GENOMIC DNA]</scope>
    <source>
        <strain evidence="9 10">DSM 26022</strain>
    </source>
</reference>
<dbReference type="InterPro" id="IPR051689">
    <property type="entry name" value="Sterol_desaturase/TMEM195"/>
</dbReference>
<dbReference type="PANTHER" id="PTHR21624">
    <property type="entry name" value="STEROL DESATURASE-RELATED PROTEIN"/>
    <property type="match status" value="1"/>
</dbReference>
<dbReference type="EMBL" id="QUNR01000004">
    <property type="protein sequence ID" value="REH36766.1"/>
    <property type="molecule type" value="Genomic_DNA"/>
</dbReference>
<evidence type="ECO:0000259" key="8">
    <source>
        <dbReference type="Pfam" id="PF04116"/>
    </source>
</evidence>
<dbReference type="Proteomes" id="UP000256774">
    <property type="component" value="Unassembled WGS sequence"/>
</dbReference>
<dbReference type="InterPro" id="IPR006694">
    <property type="entry name" value="Fatty_acid_hydroxylase"/>
</dbReference>
<evidence type="ECO:0000256" key="3">
    <source>
        <dbReference type="ARBA" id="ARBA00022989"/>
    </source>
</evidence>
<dbReference type="GO" id="GO:0008610">
    <property type="term" value="P:lipid biosynthetic process"/>
    <property type="evidence" value="ECO:0007669"/>
    <property type="project" value="InterPro"/>
</dbReference>
<name>A0A3E0H1N4_9GAMM</name>
<keyword evidence="3 7" id="KW-1133">Transmembrane helix</keyword>
<dbReference type="GO" id="GO:0016020">
    <property type="term" value="C:membrane"/>
    <property type="evidence" value="ECO:0007669"/>
    <property type="project" value="GOC"/>
</dbReference>
<dbReference type="GO" id="GO:0012505">
    <property type="term" value="C:endomembrane system"/>
    <property type="evidence" value="ECO:0007669"/>
    <property type="project" value="UniProtKB-SubCell"/>
</dbReference>
<organism evidence="9 10">
    <name type="scientific">Paraperlucidibaca baekdonensis</name>
    <dbReference type="NCBI Taxonomy" id="748120"/>
    <lineage>
        <taxon>Bacteria</taxon>
        <taxon>Pseudomonadati</taxon>
        <taxon>Pseudomonadota</taxon>
        <taxon>Gammaproteobacteria</taxon>
        <taxon>Moraxellales</taxon>
        <taxon>Moraxellaceae</taxon>
        <taxon>Paraperlucidibaca</taxon>
    </lineage>
</organism>
<keyword evidence="4" id="KW-0560">Oxidoreductase</keyword>
<dbReference type="Pfam" id="PF04116">
    <property type="entry name" value="FA_hydroxylase"/>
    <property type="match status" value="1"/>
</dbReference>
<comment type="caution">
    <text evidence="9">The sequence shown here is derived from an EMBL/GenBank/DDBJ whole genome shotgun (WGS) entry which is preliminary data.</text>
</comment>
<evidence type="ECO:0000256" key="1">
    <source>
        <dbReference type="ARBA" id="ARBA00004127"/>
    </source>
</evidence>
<gene>
    <name evidence="9" type="ORF">DFR26_1902</name>
</gene>
<sequence length="313" mass="36798">MIELIQETIATIVPTLEQWLGGPVDWKQIILIGLAPVFIATFLVEWWLMRRRKQDAHFKGKDILTNLNLGGAYQVFELLVHALFFMAAMHWVYDQRVFNVPVNIWTIVPLFVLLEFCYYVFHRSSHRVRWFWCAHVVHHSGEHMNLSTAMRQSMLYSLTGYWLFFTPLMLIGVSPEITLAMYAVDLAYQYFVHTESVRKLPAWYEYVFVTPSHHRVHHARNPQYIDKNYGGVLIIFDRLFGTFAPEEEPVEYGIVRQVHSHNILTLNFHEFIDMVRDMAKPGPLLQRLKHLWAPPEWQRANPDAPPSDRQAPI</sequence>
<feature type="transmembrane region" description="Helical" evidence="7">
    <location>
        <begin position="29"/>
        <end position="48"/>
    </location>
</feature>
<keyword evidence="5" id="KW-0443">Lipid metabolism</keyword>
<feature type="transmembrane region" description="Helical" evidence="7">
    <location>
        <begin position="69"/>
        <end position="92"/>
    </location>
</feature>
<keyword evidence="6 7" id="KW-0472">Membrane</keyword>
<protein>
    <submittedName>
        <fullName evidence="9">Sterol desaturase/sphingolipid hydroxylase (Fatty acid hydroxylase superfamily)</fullName>
    </submittedName>
</protein>
<evidence type="ECO:0000256" key="7">
    <source>
        <dbReference type="SAM" id="Phobius"/>
    </source>
</evidence>